<reference evidence="2 3" key="1">
    <citation type="submission" date="2017-08" db="EMBL/GenBank/DDBJ databases">
        <title>Infants hospitalized years apart are colonized by the same room-sourced microbial strains.</title>
        <authorList>
            <person name="Brooks B."/>
            <person name="Olm M.R."/>
            <person name="Firek B.A."/>
            <person name="Baker R."/>
            <person name="Thomas B.C."/>
            <person name="Morowitz M.J."/>
            <person name="Banfield J.F."/>
        </authorList>
    </citation>
    <scope>NUCLEOTIDE SEQUENCE [LARGE SCALE GENOMIC DNA]</scope>
    <source>
        <strain evidence="2">S2_005_003_R2_43</strain>
    </source>
</reference>
<keyword evidence="1" id="KW-0732">Signal</keyword>
<evidence type="ECO:0000313" key="3">
    <source>
        <dbReference type="Proteomes" id="UP000249577"/>
    </source>
</evidence>
<organism evidence="2 3">
    <name type="scientific">Ancylobacter novellus</name>
    <name type="common">Thiobacillus novellus</name>
    <dbReference type="NCBI Taxonomy" id="921"/>
    <lineage>
        <taxon>Bacteria</taxon>
        <taxon>Pseudomonadati</taxon>
        <taxon>Pseudomonadota</taxon>
        <taxon>Alphaproteobacteria</taxon>
        <taxon>Hyphomicrobiales</taxon>
        <taxon>Xanthobacteraceae</taxon>
        <taxon>Ancylobacter</taxon>
    </lineage>
</organism>
<feature type="signal peptide" evidence="1">
    <location>
        <begin position="1"/>
        <end position="27"/>
    </location>
</feature>
<dbReference type="EMBL" id="QFPN01000006">
    <property type="protein sequence ID" value="PZQ14359.1"/>
    <property type="molecule type" value="Genomic_DNA"/>
</dbReference>
<dbReference type="Proteomes" id="UP000249577">
    <property type="component" value="Unassembled WGS sequence"/>
</dbReference>
<dbReference type="AlphaFoldDB" id="A0A2W5KEA7"/>
<dbReference type="SUPFAM" id="SSF55486">
    <property type="entry name" value="Metalloproteases ('zincins'), catalytic domain"/>
    <property type="match status" value="1"/>
</dbReference>
<accession>A0A2W5KEA7</accession>
<dbReference type="InterPro" id="IPR024079">
    <property type="entry name" value="MetalloPept_cat_dom_sf"/>
</dbReference>
<proteinExistence type="predicted"/>
<comment type="caution">
    <text evidence="2">The sequence shown here is derived from an EMBL/GenBank/DDBJ whole genome shotgun (WGS) entry which is preliminary data.</text>
</comment>
<name>A0A2W5KEA7_ANCNO</name>
<gene>
    <name evidence="2" type="ORF">DI565_13155</name>
</gene>
<evidence type="ECO:0000256" key="1">
    <source>
        <dbReference type="SAM" id="SignalP"/>
    </source>
</evidence>
<evidence type="ECO:0000313" key="2">
    <source>
        <dbReference type="EMBL" id="PZQ14359.1"/>
    </source>
</evidence>
<dbReference type="GO" id="GO:0008237">
    <property type="term" value="F:metallopeptidase activity"/>
    <property type="evidence" value="ECO:0007669"/>
    <property type="project" value="InterPro"/>
</dbReference>
<dbReference type="Gene3D" id="3.40.390.10">
    <property type="entry name" value="Collagenase (Catalytic Domain)"/>
    <property type="match status" value="1"/>
</dbReference>
<feature type="chain" id="PRO_5016000611" description="Peptidyl-Asp metalloendopeptidase" evidence="1">
    <location>
        <begin position="28"/>
        <end position="443"/>
    </location>
</feature>
<protein>
    <recommendedName>
        <fullName evidence="4">Peptidyl-Asp metalloendopeptidase</fullName>
    </recommendedName>
</protein>
<sequence length="443" mass="46156">MSRVTGRLLRLAAAAAAFCALAAPASALDLFVAATPADVAAASARPAALPAGAARQRLAAVDPATLSALTQGRAANRTITIGLFPGVARKFAVTSAEPSFSGGVIVRAQAGDDDATLVVKAGKATGRVRVAGRTYSVQPAGGRLHAISETSRALLPPHGPAPEAAASAQPRPMVGPVAPQAGQDVATVDVLFVYTAKAKAAAQDIGAEIDYAVAITNEAYEASGVNMRMRLVKTLKSGAYDEDARDYTDTLYDLTGGGEQAAYFDKTRKARDKTGADFVVLLREGGGYCGIGWVNADASTAADFAFAEVSRGICVDVDTVAHEVGHTMGLRHDRYVTKDENGGELPSWQYNFGYVSLKARAMDLMSYENKCWDAGVACEFKRLFSSPKLKVNGKKFGVAEGKPGAADGVRWLNEIRWIAAGLRPAKVAATTGVAASAQASEDE</sequence>
<evidence type="ECO:0008006" key="4">
    <source>
        <dbReference type="Google" id="ProtNLM"/>
    </source>
</evidence>
<dbReference type="Pfam" id="PF13583">
    <property type="entry name" value="Reprolysin_4"/>
    <property type="match status" value="1"/>
</dbReference>